<organism evidence="4 5">
    <name type="scientific">Pseudovibrio ascidiaceicola</name>
    <dbReference type="NCBI Taxonomy" id="285279"/>
    <lineage>
        <taxon>Bacteria</taxon>
        <taxon>Pseudomonadati</taxon>
        <taxon>Pseudomonadota</taxon>
        <taxon>Alphaproteobacteria</taxon>
        <taxon>Hyphomicrobiales</taxon>
        <taxon>Stappiaceae</taxon>
        <taxon>Pseudovibrio</taxon>
    </lineage>
</organism>
<sequence length="491" mass="52688">MAFFKRNTQMLAEAAANDQGEVIGQSAVVEFTEPKNSIDSARLFGELDALALDMASAAGELDAVNNTAGALKVAMESLQDASGRVVESNREVSAAVEQTAEQTSNARDTMSKSQEVVTDALANINSLSTAISSINRQLEGLQASFANVRQFSSSIDAIARQTNLLALNATIEAARAGEAGKGFAVVASEVKALATQTTVATEQIDQTILQLGKEADTLVDLGKSALGTVGTAESSTQSINDLFHELEAMVDNISANTDSIRTACANNDADTEELLRNRDEMIGVVSTNAESIEQVSGQMLGTSQTADALLAEVAVEHGDNLNQQMIEVAKETAGKTMEAFEAEVDAGRISVNDLFDFNYTPIEGSNPAQFMALFTQMTDRVLPAIQEPVKDLDDHIVFCAALDKNAYLPTHSKDYSKPQGNDPVWNAANCRNRRMFDDHAGLNASKNTKEYSLQTYRRDMGGGKVMMIKLVSAPIWVQGRHWGNTLIAFNA</sequence>
<comment type="caution">
    <text evidence="4">The sequence shown here is derived from an EMBL/GenBank/DDBJ whole genome shotgun (WGS) entry which is preliminary data.</text>
</comment>
<keyword evidence="1 2" id="KW-0807">Transducer</keyword>
<dbReference type="Gene3D" id="1.10.287.950">
    <property type="entry name" value="Methyl-accepting chemotaxis protein"/>
    <property type="match status" value="1"/>
</dbReference>
<dbReference type="PROSITE" id="PS50111">
    <property type="entry name" value="CHEMOTAXIS_TRANSDUC_2"/>
    <property type="match status" value="1"/>
</dbReference>
<dbReference type="Pfam" id="PF00015">
    <property type="entry name" value="MCPsignal"/>
    <property type="match status" value="1"/>
</dbReference>
<evidence type="ECO:0000313" key="5">
    <source>
        <dbReference type="Proteomes" id="UP000199598"/>
    </source>
</evidence>
<evidence type="ECO:0000256" key="1">
    <source>
        <dbReference type="ARBA" id="ARBA00023224"/>
    </source>
</evidence>
<dbReference type="EMBL" id="FOSK01000004">
    <property type="protein sequence ID" value="SFK36420.1"/>
    <property type="molecule type" value="Genomic_DNA"/>
</dbReference>
<dbReference type="RefSeq" id="WP_093518929.1">
    <property type="nucleotide sequence ID" value="NZ_FOSK01000004.1"/>
</dbReference>
<evidence type="ECO:0000256" key="2">
    <source>
        <dbReference type="PROSITE-ProRule" id="PRU00284"/>
    </source>
</evidence>
<accession>A0A1I3YXC3</accession>
<dbReference type="PANTHER" id="PTHR32089">
    <property type="entry name" value="METHYL-ACCEPTING CHEMOTAXIS PROTEIN MCPB"/>
    <property type="match status" value="1"/>
</dbReference>
<dbReference type="SMART" id="SM00283">
    <property type="entry name" value="MA"/>
    <property type="match status" value="1"/>
</dbReference>
<gene>
    <name evidence="4" type="ORF">SAMN04488518_104285</name>
</gene>
<name>A0A1I3YXC3_9HYPH</name>
<evidence type="ECO:0000259" key="3">
    <source>
        <dbReference type="PROSITE" id="PS50111"/>
    </source>
</evidence>
<proteinExistence type="predicted"/>
<feature type="domain" description="Methyl-accepting transducer" evidence="3">
    <location>
        <begin position="85"/>
        <end position="282"/>
    </location>
</feature>
<protein>
    <submittedName>
        <fullName evidence="4">Methyl-accepting chemotaxis protein</fullName>
    </submittedName>
</protein>
<dbReference type="PANTHER" id="PTHR32089:SF112">
    <property type="entry name" value="LYSOZYME-LIKE PROTEIN-RELATED"/>
    <property type="match status" value="1"/>
</dbReference>
<reference evidence="4 5" key="1">
    <citation type="submission" date="2016-10" db="EMBL/GenBank/DDBJ databases">
        <authorList>
            <person name="Varghese N."/>
            <person name="Submissions S."/>
        </authorList>
    </citation>
    <scope>NUCLEOTIDE SEQUENCE [LARGE SCALE GENOMIC DNA]</scope>
    <source>
        <strain evidence="4 5">DSM 16392</strain>
    </source>
</reference>
<evidence type="ECO:0000313" key="4">
    <source>
        <dbReference type="EMBL" id="SFK36420.1"/>
    </source>
</evidence>
<dbReference type="Proteomes" id="UP000199598">
    <property type="component" value="Unassembled WGS sequence"/>
</dbReference>
<keyword evidence="5" id="KW-1185">Reference proteome</keyword>
<dbReference type="SUPFAM" id="SSF58104">
    <property type="entry name" value="Methyl-accepting chemotaxis protein (MCP) signaling domain"/>
    <property type="match status" value="1"/>
</dbReference>
<dbReference type="InterPro" id="IPR004089">
    <property type="entry name" value="MCPsignal_dom"/>
</dbReference>